<keyword evidence="3" id="KW-1185">Reference proteome</keyword>
<dbReference type="EMBL" id="JAAAMV010000040">
    <property type="protein sequence ID" value="NBD28348.1"/>
    <property type="molecule type" value="Genomic_DNA"/>
</dbReference>
<evidence type="ECO:0000256" key="1">
    <source>
        <dbReference type="SAM" id="SignalP"/>
    </source>
</evidence>
<accession>A0ABW9Y033</accession>
<dbReference type="RefSeq" id="WP_161747347.1">
    <property type="nucleotide sequence ID" value="NZ_JAAAMV010000040.1"/>
</dbReference>
<keyword evidence="1" id="KW-0732">Signal</keyword>
<gene>
    <name evidence="2" type="ORF">GT019_31180</name>
</gene>
<reference evidence="2 3" key="1">
    <citation type="submission" date="2020-01" db="EMBL/GenBank/DDBJ databases">
        <title>Paenibacillus soybeanensis sp. nov. isolated from the nodules of soybean (Glycine max(L.) Merr).</title>
        <authorList>
            <person name="Wang H."/>
        </authorList>
    </citation>
    <scope>NUCLEOTIDE SEQUENCE [LARGE SCALE GENOMIC DNA]</scope>
    <source>
        <strain evidence="2 3">T1</strain>
    </source>
</reference>
<sequence length="170" mass="18128">MMKTKFFLTALTVVAVLTPFALHGVLAANQSNKKSVPLSLSVSQNFQSKSNNDGGNNTLNILSGTASGSKITSSAFVVPVGYGHVKLNFLNKGTSDTMVTVQHSDSAMVYFTTTISANKSFTWRSTVDFPQGMRSGHYIVSIRSSSANVNVAFSGFASDKEVEVQGKANF</sequence>
<evidence type="ECO:0000313" key="3">
    <source>
        <dbReference type="Proteomes" id="UP000665561"/>
    </source>
</evidence>
<dbReference type="Proteomes" id="UP000665561">
    <property type="component" value="Unassembled WGS sequence"/>
</dbReference>
<evidence type="ECO:0000313" key="2">
    <source>
        <dbReference type="EMBL" id="NBD28348.1"/>
    </source>
</evidence>
<protein>
    <recommendedName>
        <fullName evidence="4">NEAT domain-containing protein</fullName>
    </recommendedName>
</protein>
<feature type="signal peptide" evidence="1">
    <location>
        <begin position="1"/>
        <end position="23"/>
    </location>
</feature>
<comment type="caution">
    <text evidence="2">The sequence shown here is derived from an EMBL/GenBank/DDBJ whole genome shotgun (WGS) entry which is preliminary data.</text>
</comment>
<feature type="chain" id="PRO_5046875316" description="NEAT domain-containing protein" evidence="1">
    <location>
        <begin position="24"/>
        <end position="170"/>
    </location>
</feature>
<organism evidence="2 3">
    <name type="scientific">Paenibacillus glycinis</name>
    <dbReference type="NCBI Taxonomy" id="2697035"/>
    <lineage>
        <taxon>Bacteria</taxon>
        <taxon>Bacillati</taxon>
        <taxon>Bacillota</taxon>
        <taxon>Bacilli</taxon>
        <taxon>Bacillales</taxon>
        <taxon>Paenibacillaceae</taxon>
        <taxon>Paenibacillus</taxon>
    </lineage>
</organism>
<proteinExistence type="predicted"/>
<evidence type="ECO:0008006" key="4">
    <source>
        <dbReference type="Google" id="ProtNLM"/>
    </source>
</evidence>
<name>A0ABW9Y033_9BACL</name>